<dbReference type="InterPro" id="IPR036640">
    <property type="entry name" value="ABC1_TM_sf"/>
</dbReference>
<keyword evidence="11" id="KW-0325">Glycoprotein</keyword>
<keyword evidence="4" id="KW-1003">Cell membrane</keyword>
<evidence type="ECO:0000256" key="1">
    <source>
        <dbReference type="ARBA" id="ARBA00004651"/>
    </source>
</evidence>
<evidence type="ECO:0000256" key="4">
    <source>
        <dbReference type="ARBA" id="ARBA00022475"/>
    </source>
</evidence>
<dbReference type="CDD" id="cd18604">
    <property type="entry name" value="ABC_6TM_VMR1_D2_like"/>
    <property type="match status" value="1"/>
</dbReference>
<keyword evidence="6" id="KW-0677">Repeat</keyword>
<feature type="transmembrane region" description="Helical" evidence="13">
    <location>
        <begin position="249"/>
        <end position="273"/>
    </location>
</feature>
<evidence type="ECO:0000259" key="14">
    <source>
        <dbReference type="PROSITE" id="PS50893"/>
    </source>
</evidence>
<feature type="domain" description="ABC transmembrane type-1" evidence="15">
    <location>
        <begin position="830"/>
        <end position="1107"/>
    </location>
</feature>
<dbReference type="InterPro" id="IPR017871">
    <property type="entry name" value="ABC_transporter-like_CS"/>
</dbReference>
<feature type="transmembrane region" description="Helical" evidence="13">
    <location>
        <begin position="12"/>
        <end position="31"/>
    </location>
</feature>
<evidence type="ECO:0000256" key="13">
    <source>
        <dbReference type="SAM" id="Phobius"/>
    </source>
</evidence>
<dbReference type="PROSITE" id="PS50893">
    <property type="entry name" value="ABC_TRANSPORTER_2"/>
    <property type="match status" value="2"/>
</dbReference>
<evidence type="ECO:0000256" key="6">
    <source>
        <dbReference type="ARBA" id="ARBA00022737"/>
    </source>
</evidence>
<keyword evidence="9 13" id="KW-1133">Transmembrane helix</keyword>
<dbReference type="Pfam" id="PF00005">
    <property type="entry name" value="ABC_tran"/>
    <property type="match status" value="2"/>
</dbReference>
<feature type="transmembrane region" description="Helical" evidence="13">
    <location>
        <begin position="869"/>
        <end position="891"/>
    </location>
</feature>
<dbReference type="GO" id="GO:0005524">
    <property type="term" value="F:ATP binding"/>
    <property type="evidence" value="ECO:0007669"/>
    <property type="project" value="UniProtKB-KW"/>
</dbReference>
<evidence type="ECO:0000256" key="7">
    <source>
        <dbReference type="ARBA" id="ARBA00022741"/>
    </source>
</evidence>
<sequence length="1379" mass="152675">MASLDDEHIISRMGLLALPACCVAICLYDVLFIYRRRKLHENYRFTTRHALIGLLGLCCSLFCAITILGEAFAGEVYEFPRLLVGGLWVAVSLCQLTYLTSRSIQLLSFLNSVLLSLTLLLTTNIPQQVYPLIWLDTPKHYLSTWTLIQLLAALTSSILVPLASPSHNYTENDLYPPHTSSPLTRWCLYTWISPLINEAYKRRGDISSDNLPLSTAKSSPENWLRKYTEACKDSPSLPKVLWSLFKRRLMVAAFFSASCGFFELVGTIGLYQLLLYLQGSPEAKFRPWFSITLFSVCPILRGLCMQIFEYIATHIIGHLKVTVISAVFDKLIHSVDSTGVDCGKLHNNISADVDRLGTLRYTVMTMFMVPVEITVGSILLFKIMGWYYIPSLVFLLVTRFPLSKFIASSQGKAQSNIMKSTDERMRKTNEAIRTLTTIKMIGCVQAFAGKILDTRGRELQAIWRKMQIIVGSEVLSTTFTLFALVLCLFLYSVIGGNTVNPDVVFTIVAVFNIIKSMLTLSVLGVGQYAQAMISLKRLSEFLNDSNQHTESYCKLTKADSSAVSSSNLSNNDQIRLVQNGLNVVSGSIGSGKSRLLQSLIFNTHSREYSITIQKTQFEPIGYASQTPWLHNGSIRDNILLGSPLVTERYKQVLHVCALEHDIASFQDGDFHNVGEAGRGVSGGQRQRIALARALFSPAKILALDDILSGLDPVTSNWIIRKAILGPLAQNRTIVLATNDVRCAQMANMVIKLEQGKVKGIIQGPEITERLEPEETDLEPPVPVASPCKSNSKPTGSPESEDLDKFAGGVSGFSCAYNYLRSFGNRTFLSITFIFMVGAQAMDIMLPWWLSVWSRTESGSNAEMSTNVYMGIFTGLGLAQVLVLAASLLLLYSGAWRASRDKHLQLLTTVLGATYSWIIHTPAGQIINRFSSDITSLDDTLIRTFRPVLETYSSIALRILTVSSLIPLFILPSIILTALAIYTGRRYRFASTATKHMYAGSLTPLYHGITETVSGLATIHAFRAERVLQTRFNGAVHHHVRTWEAVSDLQRWLAVRMDIFVALISFSVATLAMLQQNPSPAVVGLSLTLTTGLCTALLYLVYLSSLLEIELTSYHRIENYLEKLPQESCQSEHGNETVDDDWPAGGAIEVHHLSAGYSMHDECVIREMSFAANPGDRIAIVGRTGSGKTTLALSLLRMTARLGGAIRVDGVDIEDISVDTLRRHITFIPQEPVLFNGTIRTNLDMTGTVGDDRLQSALSDIAGDTRWKLDDVVEANGQNMSQGERQLIALARAMVGKAKILVIDEATANLDQASEDRLHAVLHDKFSDCTTVTITHRLHNILDHDQVLVLENGRVVEHGQPGHLLRQGKGPFHGMWAHKS</sequence>
<feature type="transmembrane region" description="Helical" evidence="13">
    <location>
        <begin position="79"/>
        <end position="99"/>
    </location>
</feature>
<evidence type="ECO:0000256" key="5">
    <source>
        <dbReference type="ARBA" id="ARBA00022692"/>
    </source>
</evidence>
<dbReference type="Gene3D" id="1.20.1560.10">
    <property type="entry name" value="ABC transporter type 1, transmembrane domain"/>
    <property type="match status" value="2"/>
</dbReference>
<dbReference type="VEuPathDB" id="FungiDB:ASPZODRAFT_451934"/>
<dbReference type="FunFam" id="1.20.1560.10:FF:000013">
    <property type="entry name" value="ABC transporter C family member 2"/>
    <property type="match status" value="1"/>
</dbReference>
<keyword evidence="5 13" id="KW-0812">Transmembrane</keyword>
<dbReference type="SMART" id="SM00382">
    <property type="entry name" value="AAA"/>
    <property type="match status" value="2"/>
</dbReference>
<dbReference type="OrthoDB" id="6500128at2759"/>
<keyword evidence="8" id="KW-0067">ATP-binding</keyword>
<evidence type="ECO:0000256" key="9">
    <source>
        <dbReference type="ARBA" id="ARBA00022989"/>
    </source>
</evidence>
<feature type="transmembrane region" description="Helical" evidence="13">
    <location>
        <begin position="106"/>
        <end position="125"/>
    </location>
</feature>
<gene>
    <name evidence="16" type="ORF">ASPZODRAFT_451934</name>
</gene>
<evidence type="ECO:0000256" key="11">
    <source>
        <dbReference type="ARBA" id="ARBA00023180"/>
    </source>
</evidence>
<dbReference type="PANTHER" id="PTHR24223">
    <property type="entry name" value="ATP-BINDING CASSETTE SUB-FAMILY C"/>
    <property type="match status" value="1"/>
</dbReference>
<dbReference type="InterPro" id="IPR027417">
    <property type="entry name" value="P-loop_NTPase"/>
</dbReference>
<feature type="domain" description="ABC transporter" evidence="14">
    <location>
        <begin position="1147"/>
        <end position="1376"/>
    </location>
</feature>
<evidence type="ECO:0000256" key="12">
    <source>
        <dbReference type="SAM" id="MobiDB-lite"/>
    </source>
</evidence>
<feature type="transmembrane region" description="Helical" evidence="13">
    <location>
        <begin position="1056"/>
        <end position="1074"/>
    </location>
</feature>
<feature type="transmembrane region" description="Helical" evidence="13">
    <location>
        <begin position="954"/>
        <end position="981"/>
    </location>
</feature>
<keyword evidence="10 13" id="KW-0472">Membrane</keyword>
<dbReference type="RefSeq" id="XP_022586205.1">
    <property type="nucleotide sequence ID" value="XM_022728363.1"/>
</dbReference>
<proteinExistence type="inferred from homology"/>
<dbReference type="GO" id="GO:0005737">
    <property type="term" value="C:cytoplasm"/>
    <property type="evidence" value="ECO:0007669"/>
    <property type="project" value="UniProtKB-ARBA"/>
</dbReference>
<dbReference type="Pfam" id="PF00664">
    <property type="entry name" value="ABC_membrane"/>
    <property type="match status" value="2"/>
</dbReference>
<evidence type="ECO:0000313" key="16">
    <source>
        <dbReference type="EMBL" id="OJJ51695.1"/>
    </source>
</evidence>
<feature type="transmembrane region" description="Helical" evidence="13">
    <location>
        <begin position="51"/>
        <end position="73"/>
    </location>
</feature>
<evidence type="ECO:0000256" key="2">
    <source>
        <dbReference type="ARBA" id="ARBA00009726"/>
    </source>
</evidence>
<dbReference type="Proteomes" id="UP000184188">
    <property type="component" value="Unassembled WGS sequence"/>
</dbReference>
<dbReference type="InterPro" id="IPR011527">
    <property type="entry name" value="ABC1_TM_dom"/>
</dbReference>
<dbReference type="PANTHER" id="PTHR24223:SF464">
    <property type="entry name" value="ABC-TYPE TRANSPORTER CICA"/>
    <property type="match status" value="1"/>
</dbReference>
<dbReference type="GO" id="GO:0016887">
    <property type="term" value="F:ATP hydrolysis activity"/>
    <property type="evidence" value="ECO:0007669"/>
    <property type="project" value="InterPro"/>
</dbReference>
<dbReference type="GeneID" id="34614827"/>
<evidence type="ECO:0000256" key="3">
    <source>
        <dbReference type="ARBA" id="ARBA00022448"/>
    </source>
</evidence>
<feature type="transmembrane region" description="Helical" evidence="13">
    <location>
        <begin position="145"/>
        <end position="163"/>
    </location>
</feature>
<evidence type="ECO:0000256" key="10">
    <source>
        <dbReference type="ARBA" id="ARBA00023136"/>
    </source>
</evidence>
<feature type="transmembrane region" description="Helical" evidence="13">
    <location>
        <begin position="1080"/>
        <end position="1101"/>
    </location>
</feature>
<feature type="domain" description="ABC transmembrane type-1" evidence="15">
    <location>
        <begin position="251"/>
        <end position="530"/>
    </location>
</feature>
<evidence type="ECO:0000313" key="17">
    <source>
        <dbReference type="Proteomes" id="UP000184188"/>
    </source>
</evidence>
<dbReference type="GO" id="GO:0005886">
    <property type="term" value="C:plasma membrane"/>
    <property type="evidence" value="ECO:0007669"/>
    <property type="project" value="UniProtKB-SubCell"/>
</dbReference>
<comment type="similarity">
    <text evidence="2">Belongs to the ABC transporter superfamily. ABCC family. Conjugate transporter (TC 3.A.1.208) subfamily.</text>
</comment>
<protein>
    <submittedName>
        <fullName evidence="16">Uncharacterized protein</fullName>
    </submittedName>
</protein>
<dbReference type="InterPro" id="IPR003439">
    <property type="entry name" value="ABC_transporter-like_ATP-bd"/>
</dbReference>
<keyword evidence="17" id="KW-1185">Reference proteome</keyword>
<dbReference type="FunFam" id="3.40.50.300:FF:002145">
    <property type="entry name" value="ABC transporter (MsbA subfamily)"/>
    <property type="match status" value="1"/>
</dbReference>
<dbReference type="PROSITE" id="PS00211">
    <property type="entry name" value="ABC_TRANSPORTER_1"/>
    <property type="match status" value="2"/>
</dbReference>
<dbReference type="EMBL" id="KV878336">
    <property type="protein sequence ID" value="OJJ51695.1"/>
    <property type="molecule type" value="Genomic_DNA"/>
</dbReference>
<evidence type="ECO:0000256" key="8">
    <source>
        <dbReference type="ARBA" id="ARBA00022840"/>
    </source>
</evidence>
<keyword evidence="7" id="KW-0547">Nucleotide-binding</keyword>
<keyword evidence="3" id="KW-0813">Transport</keyword>
<feature type="transmembrane region" description="Helical" evidence="13">
    <location>
        <begin position="827"/>
        <end position="849"/>
    </location>
</feature>
<feature type="transmembrane region" description="Helical" evidence="13">
    <location>
        <begin position="503"/>
        <end position="529"/>
    </location>
</feature>
<dbReference type="InterPro" id="IPR050173">
    <property type="entry name" value="ABC_transporter_C-like"/>
</dbReference>
<dbReference type="InterPro" id="IPR003593">
    <property type="entry name" value="AAA+_ATPase"/>
</dbReference>
<feature type="region of interest" description="Disordered" evidence="12">
    <location>
        <begin position="771"/>
        <end position="801"/>
    </location>
</feature>
<dbReference type="PROSITE" id="PS50929">
    <property type="entry name" value="ABC_TM1F"/>
    <property type="match status" value="2"/>
</dbReference>
<dbReference type="STRING" id="1073090.A0A1L9SWX0"/>
<feature type="compositionally biased region" description="Polar residues" evidence="12">
    <location>
        <begin position="787"/>
        <end position="797"/>
    </location>
</feature>
<dbReference type="SUPFAM" id="SSF52540">
    <property type="entry name" value="P-loop containing nucleoside triphosphate hydrolases"/>
    <property type="match status" value="2"/>
</dbReference>
<dbReference type="GO" id="GO:0140359">
    <property type="term" value="F:ABC-type transporter activity"/>
    <property type="evidence" value="ECO:0007669"/>
    <property type="project" value="InterPro"/>
</dbReference>
<dbReference type="Gene3D" id="3.40.50.300">
    <property type="entry name" value="P-loop containing nucleotide triphosphate hydrolases"/>
    <property type="match status" value="2"/>
</dbReference>
<comment type="subcellular location">
    <subcellularLocation>
        <location evidence="1">Cell membrane</location>
        <topology evidence="1">Multi-pass membrane protein</topology>
    </subcellularLocation>
</comment>
<evidence type="ECO:0000259" key="15">
    <source>
        <dbReference type="PROSITE" id="PS50929"/>
    </source>
</evidence>
<feature type="domain" description="ABC transporter" evidence="14">
    <location>
        <begin position="547"/>
        <end position="779"/>
    </location>
</feature>
<accession>A0A1L9SWX0</accession>
<name>A0A1L9SWX0_9EURO</name>
<dbReference type="CDD" id="cd03244">
    <property type="entry name" value="ABCC_MRP_domain2"/>
    <property type="match status" value="1"/>
</dbReference>
<reference evidence="17" key="1">
    <citation type="journal article" date="2017" name="Genome Biol.">
        <title>Comparative genomics reveals high biological diversity and specific adaptations in the industrially and medically important fungal genus Aspergillus.</title>
        <authorList>
            <person name="de Vries R.P."/>
            <person name="Riley R."/>
            <person name="Wiebenga A."/>
            <person name="Aguilar-Osorio G."/>
            <person name="Amillis S."/>
            <person name="Uchima C.A."/>
            <person name="Anderluh G."/>
            <person name="Asadollahi M."/>
            <person name="Askin M."/>
            <person name="Barry K."/>
            <person name="Battaglia E."/>
            <person name="Bayram O."/>
            <person name="Benocci T."/>
            <person name="Braus-Stromeyer S.A."/>
            <person name="Caldana C."/>
            <person name="Canovas D."/>
            <person name="Cerqueira G.C."/>
            <person name="Chen F."/>
            <person name="Chen W."/>
            <person name="Choi C."/>
            <person name="Clum A."/>
            <person name="Dos Santos R.A."/>
            <person name="Damasio A.R."/>
            <person name="Diallinas G."/>
            <person name="Emri T."/>
            <person name="Fekete E."/>
            <person name="Flipphi M."/>
            <person name="Freyberg S."/>
            <person name="Gallo A."/>
            <person name="Gournas C."/>
            <person name="Habgood R."/>
            <person name="Hainaut M."/>
            <person name="Harispe M.L."/>
            <person name="Henrissat B."/>
            <person name="Hilden K.S."/>
            <person name="Hope R."/>
            <person name="Hossain A."/>
            <person name="Karabika E."/>
            <person name="Karaffa L."/>
            <person name="Karanyi Z."/>
            <person name="Krasevec N."/>
            <person name="Kuo A."/>
            <person name="Kusch H."/>
            <person name="LaButti K."/>
            <person name="Lagendijk E.L."/>
            <person name="Lapidus A."/>
            <person name="Levasseur A."/>
            <person name="Lindquist E."/>
            <person name="Lipzen A."/>
            <person name="Logrieco A.F."/>
            <person name="MacCabe A."/>
            <person name="Maekelae M.R."/>
            <person name="Malavazi I."/>
            <person name="Melin P."/>
            <person name="Meyer V."/>
            <person name="Mielnichuk N."/>
            <person name="Miskei M."/>
            <person name="Molnar A.P."/>
            <person name="Mule G."/>
            <person name="Ngan C.Y."/>
            <person name="Orejas M."/>
            <person name="Orosz E."/>
            <person name="Ouedraogo J.P."/>
            <person name="Overkamp K.M."/>
            <person name="Park H.-S."/>
            <person name="Perrone G."/>
            <person name="Piumi F."/>
            <person name="Punt P.J."/>
            <person name="Ram A.F."/>
            <person name="Ramon A."/>
            <person name="Rauscher S."/>
            <person name="Record E."/>
            <person name="Riano-Pachon D.M."/>
            <person name="Robert V."/>
            <person name="Roehrig J."/>
            <person name="Ruller R."/>
            <person name="Salamov A."/>
            <person name="Salih N.S."/>
            <person name="Samson R.A."/>
            <person name="Sandor E."/>
            <person name="Sanguinetti M."/>
            <person name="Schuetze T."/>
            <person name="Sepcic K."/>
            <person name="Shelest E."/>
            <person name="Sherlock G."/>
            <person name="Sophianopoulou V."/>
            <person name="Squina F.M."/>
            <person name="Sun H."/>
            <person name="Susca A."/>
            <person name="Todd R.B."/>
            <person name="Tsang A."/>
            <person name="Unkles S.E."/>
            <person name="van de Wiele N."/>
            <person name="van Rossen-Uffink D."/>
            <person name="Oliveira J.V."/>
            <person name="Vesth T.C."/>
            <person name="Visser J."/>
            <person name="Yu J.-H."/>
            <person name="Zhou M."/>
            <person name="Andersen M.R."/>
            <person name="Archer D.B."/>
            <person name="Baker S.E."/>
            <person name="Benoit I."/>
            <person name="Brakhage A.A."/>
            <person name="Braus G.H."/>
            <person name="Fischer R."/>
            <person name="Frisvad J.C."/>
            <person name="Goldman G.H."/>
            <person name="Houbraken J."/>
            <person name="Oakley B."/>
            <person name="Pocsi I."/>
            <person name="Scazzocchio C."/>
            <person name="Seiboth B."/>
            <person name="vanKuyk P.A."/>
            <person name="Wortman J."/>
            <person name="Dyer P.S."/>
            <person name="Grigoriev I.V."/>
        </authorList>
    </citation>
    <scope>NUCLEOTIDE SEQUENCE [LARGE SCALE GENOMIC DNA]</scope>
    <source>
        <strain evidence="17">CBS 506.65</strain>
    </source>
</reference>
<feature type="transmembrane region" description="Helical" evidence="13">
    <location>
        <begin position="468"/>
        <end position="491"/>
    </location>
</feature>
<organism evidence="16 17">
    <name type="scientific">Penicilliopsis zonata CBS 506.65</name>
    <dbReference type="NCBI Taxonomy" id="1073090"/>
    <lineage>
        <taxon>Eukaryota</taxon>
        <taxon>Fungi</taxon>
        <taxon>Dikarya</taxon>
        <taxon>Ascomycota</taxon>
        <taxon>Pezizomycotina</taxon>
        <taxon>Eurotiomycetes</taxon>
        <taxon>Eurotiomycetidae</taxon>
        <taxon>Eurotiales</taxon>
        <taxon>Aspergillaceae</taxon>
        <taxon>Penicilliopsis</taxon>
    </lineage>
</organism>
<dbReference type="SUPFAM" id="SSF90123">
    <property type="entry name" value="ABC transporter transmembrane region"/>
    <property type="match status" value="2"/>
</dbReference>